<dbReference type="PANTHER" id="PTHR11439">
    <property type="entry name" value="GAG-POL-RELATED RETROTRANSPOSON"/>
    <property type="match status" value="1"/>
</dbReference>
<dbReference type="SUPFAM" id="SSF57756">
    <property type="entry name" value="Retrovirus zinc finger-like domains"/>
    <property type="match status" value="1"/>
</dbReference>
<evidence type="ECO:0000256" key="2">
    <source>
        <dbReference type="PROSITE-ProRule" id="PRU00047"/>
    </source>
</evidence>
<feature type="domain" description="CCHC-type" evidence="4">
    <location>
        <begin position="1138"/>
        <end position="1151"/>
    </location>
</feature>
<keyword evidence="1" id="KW-0645">Protease</keyword>
<dbReference type="Pfam" id="PF22936">
    <property type="entry name" value="Pol_BBD"/>
    <property type="match status" value="1"/>
</dbReference>
<dbReference type="CDD" id="cd09272">
    <property type="entry name" value="RNase_HI_RT_Ty1"/>
    <property type="match status" value="1"/>
</dbReference>
<dbReference type="Gene3D" id="4.10.60.10">
    <property type="entry name" value="Zinc finger, CCHC-type"/>
    <property type="match status" value="1"/>
</dbReference>
<dbReference type="EMBL" id="JAUUTY010000004">
    <property type="protein sequence ID" value="KAK1646701.1"/>
    <property type="molecule type" value="Genomic_DNA"/>
</dbReference>
<dbReference type="PROSITE" id="PS50158">
    <property type="entry name" value="ZF_CCHC"/>
    <property type="match status" value="1"/>
</dbReference>
<dbReference type="Pfam" id="PF00665">
    <property type="entry name" value="rve"/>
    <property type="match status" value="1"/>
</dbReference>
<dbReference type="InterPro" id="IPR036875">
    <property type="entry name" value="Znf_CCHC_sf"/>
</dbReference>
<dbReference type="Pfam" id="PF14223">
    <property type="entry name" value="Retrotran_gag_2"/>
    <property type="match status" value="1"/>
</dbReference>
<reference evidence="6" key="1">
    <citation type="submission" date="2023-07" db="EMBL/GenBank/DDBJ databases">
        <title>A chromosome-level genome assembly of Lolium multiflorum.</title>
        <authorList>
            <person name="Chen Y."/>
            <person name="Copetti D."/>
            <person name="Kolliker R."/>
            <person name="Studer B."/>
        </authorList>
    </citation>
    <scope>NUCLEOTIDE SEQUENCE</scope>
    <source>
        <strain evidence="6">02402/16</strain>
        <tissue evidence="6">Leaf</tissue>
    </source>
</reference>
<keyword evidence="1" id="KW-0378">Hydrolase</keyword>
<dbReference type="GO" id="GO:0015074">
    <property type="term" value="P:DNA integration"/>
    <property type="evidence" value="ECO:0007669"/>
    <property type="project" value="InterPro"/>
</dbReference>
<evidence type="ECO:0000259" key="5">
    <source>
        <dbReference type="PROSITE" id="PS50994"/>
    </source>
</evidence>
<comment type="caution">
    <text evidence="6">The sequence shown here is derived from an EMBL/GenBank/DDBJ whole genome shotgun (WGS) entry which is preliminary data.</text>
</comment>
<evidence type="ECO:0000313" key="7">
    <source>
        <dbReference type="Proteomes" id="UP001231189"/>
    </source>
</evidence>
<dbReference type="SUPFAM" id="SSF53098">
    <property type="entry name" value="Ribonuclease H-like"/>
    <property type="match status" value="1"/>
</dbReference>
<feature type="compositionally biased region" description="Polar residues" evidence="3">
    <location>
        <begin position="1769"/>
        <end position="1779"/>
    </location>
</feature>
<dbReference type="InterPro" id="IPR001584">
    <property type="entry name" value="Integrase_cat-core"/>
</dbReference>
<dbReference type="InterPro" id="IPR001878">
    <property type="entry name" value="Znf_CCHC"/>
</dbReference>
<dbReference type="InterPro" id="IPR013103">
    <property type="entry name" value="RVT_2"/>
</dbReference>
<dbReference type="Pfam" id="PF03478">
    <property type="entry name" value="Beta-prop_KIB1-4"/>
    <property type="match status" value="2"/>
</dbReference>
<accession>A0AAD8S6K7</accession>
<dbReference type="Pfam" id="PF13976">
    <property type="entry name" value="gag_pre-integrs"/>
    <property type="match status" value="1"/>
</dbReference>
<keyword evidence="1" id="KW-0064">Aspartyl protease</keyword>
<keyword evidence="7" id="KW-1185">Reference proteome</keyword>
<proteinExistence type="predicted"/>
<dbReference type="InterPro" id="IPR054722">
    <property type="entry name" value="PolX-like_BBD"/>
</dbReference>
<dbReference type="InterPro" id="IPR005174">
    <property type="entry name" value="KIB1-4_b-propeller"/>
</dbReference>
<dbReference type="SUPFAM" id="SSF56672">
    <property type="entry name" value="DNA/RNA polymerases"/>
    <property type="match status" value="1"/>
</dbReference>
<dbReference type="InterPro" id="IPR057670">
    <property type="entry name" value="SH3_retrovirus"/>
</dbReference>
<dbReference type="InterPro" id="IPR012337">
    <property type="entry name" value="RNaseH-like_sf"/>
</dbReference>
<evidence type="ECO:0000256" key="3">
    <source>
        <dbReference type="SAM" id="MobiDB-lite"/>
    </source>
</evidence>
<name>A0AAD8S6K7_LOLMU</name>
<dbReference type="Pfam" id="PF07727">
    <property type="entry name" value="RVT_2"/>
    <property type="match status" value="1"/>
</dbReference>
<dbReference type="PROSITE" id="PS50994">
    <property type="entry name" value="INTEGRASE"/>
    <property type="match status" value="1"/>
</dbReference>
<feature type="compositionally biased region" description="Low complexity" evidence="3">
    <location>
        <begin position="1745"/>
        <end position="1768"/>
    </location>
</feature>
<dbReference type="SUPFAM" id="SSF69322">
    <property type="entry name" value="Tricorn protease domain 2"/>
    <property type="match status" value="1"/>
</dbReference>
<gene>
    <name evidence="6" type="ORF">QYE76_064506</name>
</gene>
<feature type="region of interest" description="Disordered" evidence="3">
    <location>
        <begin position="1739"/>
        <end position="1803"/>
    </location>
</feature>
<dbReference type="GO" id="GO:0008270">
    <property type="term" value="F:zinc ion binding"/>
    <property type="evidence" value="ECO:0007669"/>
    <property type="project" value="UniProtKB-KW"/>
</dbReference>
<dbReference type="Proteomes" id="UP001231189">
    <property type="component" value="Unassembled WGS sequence"/>
</dbReference>
<sequence>MARSINESGSSWVFPDGPLEEIASRCDVITAASLVGSCKFYHDSATQSVALPASQPFGMPCVLHTHQTEVPPAHNPFSRVHKFKQEGAQKDKQHDAKDRKGTLCQLTPLDRISSDAVIPDGGTGMWAGANGDWIALLGFPWNWELVNVYTGRRIPLPPISEFKSTPDKLVFESNDQHLQLLKIAICRVPTAASNYTSFSVLAIFNAAIAVLHCASSRWTVLDNQFLAYGYSDAIIHKGIVFAVTQTGEVYAWNQLSWGPLLISTAPIPPELDEQGRYNLGSWWLARSPDGSRLFLVHTWGVTDGRDYTGLVRILPAAATSEGRHGRTIRGYGKGLLGCEVYSMDTSQLMPPRPWRRIISLGSYSLFLGVNYPIIIPVEDGAEHDRPNMARSNSVYTSHHAVGLAYPPSPEICRFSLNSEDCTVGFQTNIRWTWRQVPLWLIPSFANARQWNLPSRHRLCRGGGEGHWEALTGDNIDLIAAHLDVTYTVRLAACSRELYDMISKDEGKMHHWDEPCLLMPPPAYWFGEHWDLATASRLHDTVYDLVPLDHPRRSVALPFMHDRKWLGANGDWIAAADHHEWCLVNVYTERHIPLPSLPDSKIHHSIVSYRPAYSFNWGPAIDLLKIVICQVPTKGGRYADYKLIALFDKTIFYLEGGGDWRMLEALTPAPDYPNYCDAIELRGHVFAVDETDGSTYFWDTANENLMLPFVIPPPVVDDQQYAWFLAPSADGKRLMIILTVNKIGIANAEVPPDIPYAANGLQLRQYPPVATYVFELDPLSTARAGDFLWRQVNSLSDHSLFLGLNYPIIANLKKRESKAPDGTLVPFMRKNCVYTAYRNIRYNQYPKILRCNLQPDEGETVGVISLPKDGWDSIMGENQGLEKTLEKLAELLTAKAGGVLSSHSTVSEQTQKIELPSNEIKLEGVKNYLSWSRRALLILRTKDLESYVEGEAAEPGDKTSPKWKVWSTTNSLIVAWLLNSLSPTIAASVEILSSAAEVWKTLKKLYSGEGNVMLMAETEERLSELRQEDKSVMEYVAELQHLWADLDHYDPLELHHADCIAATRKWIERRRVMKFLKGLNSEFEGRRAALYHQPSLPTLEDAIAAIAQEEVRLKLTKSNTTTPSRPAFVVTQSLETRDCFNCGENGHLSRNCTAPRRGIRGRGRGYNRDGLSRGRGRGRGYSSGPRANVAFSEEESSGTSHEELKKEANVTNDGGYGDFSFDKFAHLAYTDEGNYAHASTSLHKSCSNWILDSGASKHVTGTFKEFDSYTQYPPSHKETIQTADGTSQPIIGVGTVQCTPAIKLSSVLHVPTFPVSLISLSALVDDIDCRVMLDRKMCLIQERLTGERLGTGTRHKGLWYMDREVTNDAVCTVLAATAGEKEAMVMLQHCRMGHLSFDKMYKVVPDVMCGVDKNKLVCDACEFGKHTRTSYVSRGLRSISPFVLIHSDVWTCPVISISGMKYFVTFIDCYSRMTWVYLMKHKNEVFRCFQDFYAYVKNQFHTQVQVIRTDNGTEYVNKEFGAFLSAEGILHQTSCPDTPPQNGVAERKNRHILEVARSLMYTMNVPKFLWSEAVMTATYLINRMPSRVIGMKSPCEMLLGENKFLVAPKVFGCMCFVRDHRPLVGKLDPRAVKCIFIGYPSGQKGYKCWSPIERRTFVSMDVTFRESEPFYGEKTDLNSLFDIDFDSPNTGEASREGESEVLRTNEDEPLRVMVDSVPYPMGEERWRKPNEEENLKVYTRRKSQHEQQQQQVPTTSDTQVQGEQHVQQQAPTTSDTQVQGEQHAPTGVETDELSDDAGPSITRDSMDLPIALRKGTRTAARKPPNWYQEEHDIANYVSYASLSTNYRAFIASLQSVVIPRDWKVAKQDPKWREAMIEELNALERNKTWELVHLPAGKRAVGCKWIYTVKQNPEGKIERYKVRLVARGYSQTYGIDYDETFAPVAKMNTVRILISCATNFGWPLHQLDVKNAFLHGDLKEEVYMDIPPGFSTPRTSGKVCRLRKSLYGLKQSPRAWFDRCRRVICAMRYKQCNGDHTVFYRHSNSKITILAVYVDDIIITGDDEVEISRLKDSLRKEFEVKDLGQLKYFLGIEIARSPKGIVLSQRKYVLDLLSDTGMLGCRVASTPIDQNHKLCAESGEPVNKEKYQKLVGRLIYLCHTRPDISYAVSVVSRYMHDPRSGHLDAVNQILRYLKGSPGKGLWFKRNGHLNVDGYCDADWASCLDDRRSTSGYCVFVGGNLVSWRSKKQPVVSKSTAEAEYRAMSQGLSEMLWVRNLLSELKLLRKGPLNLWCDNKSAINIANNPVQHDRTKHVEIDRFFIKEKLDDGYVLDGALGPALGSPLATGATGCHGFWMHTAADGRSGYLVPGWLAAH</sequence>
<dbReference type="GO" id="GO:0004190">
    <property type="term" value="F:aspartic-type endopeptidase activity"/>
    <property type="evidence" value="ECO:0007669"/>
    <property type="project" value="UniProtKB-KW"/>
</dbReference>
<feature type="compositionally biased region" description="Basic and acidic residues" evidence="3">
    <location>
        <begin position="1692"/>
        <end position="1707"/>
    </location>
</feature>
<feature type="domain" description="Integrase catalytic" evidence="5">
    <location>
        <begin position="1436"/>
        <end position="1601"/>
    </location>
</feature>
<evidence type="ECO:0000256" key="1">
    <source>
        <dbReference type="ARBA" id="ARBA00022750"/>
    </source>
</evidence>
<keyword evidence="2" id="KW-0863">Zinc-finger</keyword>
<keyword evidence="2" id="KW-0479">Metal-binding</keyword>
<dbReference type="Pfam" id="PF25597">
    <property type="entry name" value="SH3_retrovirus"/>
    <property type="match status" value="1"/>
</dbReference>
<dbReference type="InterPro" id="IPR043502">
    <property type="entry name" value="DNA/RNA_pol_sf"/>
</dbReference>
<feature type="region of interest" description="Disordered" evidence="3">
    <location>
        <begin position="1152"/>
        <end position="1203"/>
    </location>
</feature>
<organism evidence="6 7">
    <name type="scientific">Lolium multiflorum</name>
    <name type="common">Italian ryegrass</name>
    <name type="synonym">Lolium perenne subsp. multiflorum</name>
    <dbReference type="NCBI Taxonomy" id="4521"/>
    <lineage>
        <taxon>Eukaryota</taxon>
        <taxon>Viridiplantae</taxon>
        <taxon>Streptophyta</taxon>
        <taxon>Embryophyta</taxon>
        <taxon>Tracheophyta</taxon>
        <taxon>Spermatophyta</taxon>
        <taxon>Magnoliopsida</taxon>
        <taxon>Liliopsida</taxon>
        <taxon>Poales</taxon>
        <taxon>Poaceae</taxon>
        <taxon>BOP clade</taxon>
        <taxon>Pooideae</taxon>
        <taxon>Poodae</taxon>
        <taxon>Poeae</taxon>
        <taxon>Poeae Chloroplast Group 2 (Poeae type)</taxon>
        <taxon>Loliodinae</taxon>
        <taxon>Loliinae</taxon>
        <taxon>Lolium</taxon>
    </lineage>
</organism>
<keyword evidence="2" id="KW-0862">Zinc</keyword>
<evidence type="ECO:0000259" key="4">
    <source>
        <dbReference type="PROSITE" id="PS50158"/>
    </source>
</evidence>
<dbReference type="InterPro" id="IPR036397">
    <property type="entry name" value="RNaseH_sf"/>
</dbReference>
<dbReference type="Pfam" id="PF00098">
    <property type="entry name" value="zf-CCHC"/>
    <property type="match status" value="1"/>
</dbReference>
<dbReference type="InterPro" id="IPR025724">
    <property type="entry name" value="GAG-pre-integrase_dom"/>
</dbReference>
<feature type="region of interest" description="Disordered" evidence="3">
    <location>
        <begin position="1685"/>
        <end position="1707"/>
    </location>
</feature>
<evidence type="ECO:0000313" key="6">
    <source>
        <dbReference type="EMBL" id="KAK1646701.1"/>
    </source>
</evidence>
<protein>
    <submittedName>
        <fullName evidence="6">Uncharacterized protein</fullName>
    </submittedName>
</protein>
<dbReference type="PANTHER" id="PTHR11439:SF467">
    <property type="entry name" value="INTEGRASE CATALYTIC DOMAIN-CONTAINING PROTEIN"/>
    <property type="match status" value="1"/>
</dbReference>
<dbReference type="GO" id="GO:0003676">
    <property type="term" value="F:nucleic acid binding"/>
    <property type="evidence" value="ECO:0007669"/>
    <property type="project" value="InterPro"/>
</dbReference>
<dbReference type="SMART" id="SM00343">
    <property type="entry name" value="ZnF_C2HC"/>
    <property type="match status" value="1"/>
</dbReference>
<dbReference type="Gene3D" id="3.30.420.10">
    <property type="entry name" value="Ribonuclease H-like superfamily/Ribonuclease H"/>
    <property type="match status" value="1"/>
</dbReference>